<comment type="caution">
    <text evidence="3">The sequence shown here is derived from an EMBL/GenBank/DDBJ whole genome shotgun (WGS) entry which is preliminary data.</text>
</comment>
<organism evidence="3 4">
    <name type="scientific">Streptomyces caeni</name>
    <dbReference type="NCBI Taxonomy" id="2307231"/>
    <lineage>
        <taxon>Bacteria</taxon>
        <taxon>Bacillati</taxon>
        <taxon>Actinomycetota</taxon>
        <taxon>Actinomycetes</taxon>
        <taxon>Kitasatosporales</taxon>
        <taxon>Streptomycetaceae</taxon>
        <taxon>Streptomyces</taxon>
    </lineage>
</organism>
<dbReference type="Pfam" id="PF04075">
    <property type="entry name" value="F420H2_quin_red"/>
    <property type="match status" value="1"/>
</dbReference>
<gene>
    <name evidence="3" type="ORF">ACFSL4_11670</name>
</gene>
<accession>A0ABW4INH0</accession>
<dbReference type="SUPFAM" id="SSF50475">
    <property type="entry name" value="FMN-binding split barrel"/>
    <property type="match status" value="1"/>
</dbReference>
<keyword evidence="4" id="KW-1185">Reference proteome</keyword>
<evidence type="ECO:0000313" key="3">
    <source>
        <dbReference type="EMBL" id="MFD1658849.1"/>
    </source>
</evidence>
<dbReference type="InterPro" id="IPR004378">
    <property type="entry name" value="F420H2_quin_Rdtase"/>
</dbReference>
<dbReference type="Proteomes" id="UP001597261">
    <property type="component" value="Unassembled WGS sequence"/>
</dbReference>
<comment type="similarity">
    <text evidence="1">Belongs to the F420H(2)-dependent quinone reductase family.</text>
</comment>
<dbReference type="RefSeq" id="WP_381081369.1">
    <property type="nucleotide sequence ID" value="NZ_JBHUDX010000028.1"/>
</dbReference>
<reference evidence="4" key="1">
    <citation type="journal article" date="2019" name="Int. J. Syst. Evol. Microbiol.">
        <title>The Global Catalogue of Microorganisms (GCM) 10K type strain sequencing project: providing services to taxonomists for standard genome sequencing and annotation.</title>
        <authorList>
            <consortium name="The Broad Institute Genomics Platform"/>
            <consortium name="The Broad Institute Genome Sequencing Center for Infectious Disease"/>
            <person name="Wu L."/>
            <person name="Ma J."/>
        </authorList>
    </citation>
    <scope>NUCLEOTIDE SEQUENCE [LARGE SCALE GENOMIC DNA]</scope>
    <source>
        <strain evidence="4">CGMCC 1.12470</strain>
    </source>
</reference>
<name>A0ABW4INH0_9ACTN</name>
<dbReference type="PANTHER" id="PTHR39428:SF1">
    <property type="entry name" value="F420H(2)-DEPENDENT QUINONE REDUCTASE RV1261C"/>
    <property type="match status" value="1"/>
</dbReference>
<comment type="catalytic activity">
    <reaction evidence="2">
        <text>oxidized coenzyme F420-(gamma-L-Glu)(n) + a quinol + H(+) = reduced coenzyme F420-(gamma-L-Glu)(n) + a quinone</text>
        <dbReference type="Rhea" id="RHEA:39663"/>
        <dbReference type="Rhea" id="RHEA-COMP:12939"/>
        <dbReference type="Rhea" id="RHEA-COMP:14378"/>
        <dbReference type="ChEBI" id="CHEBI:15378"/>
        <dbReference type="ChEBI" id="CHEBI:24646"/>
        <dbReference type="ChEBI" id="CHEBI:132124"/>
        <dbReference type="ChEBI" id="CHEBI:133980"/>
        <dbReference type="ChEBI" id="CHEBI:139511"/>
    </reaction>
</comment>
<dbReference type="PANTHER" id="PTHR39428">
    <property type="entry name" value="F420H(2)-DEPENDENT QUINONE REDUCTASE RV1261C"/>
    <property type="match status" value="1"/>
</dbReference>
<sequence>MGDVNEANKQVISQFRAHGGVVGGPFEGKHLLLLHTVGRRTGRERVNPLVYAADGDGFLVCGSSRGAEKDPAWVGNAAAMAEVTIEVGERVLRATPTVVTHASPEWERLYGIWSAYWPDSAQYEARTSRKFPVVRLEPVASED</sequence>
<evidence type="ECO:0000256" key="2">
    <source>
        <dbReference type="ARBA" id="ARBA00049106"/>
    </source>
</evidence>
<dbReference type="InterPro" id="IPR012349">
    <property type="entry name" value="Split_barrel_FMN-bd"/>
</dbReference>
<protein>
    <submittedName>
        <fullName evidence="3">Nitroreductase/quinone reductase family protein</fullName>
    </submittedName>
</protein>
<evidence type="ECO:0000256" key="1">
    <source>
        <dbReference type="ARBA" id="ARBA00008710"/>
    </source>
</evidence>
<dbReference type="Gene3D" id="2.30.110.10">
    <property type="entry name" value="Electron Transport, Fmn-binding Protein, Chain A"/>
    <property type="match status" value="1"/>
</dbReference>
<evidence type="ECO:0000313" key="4">
    <source>
        <dbReference type="Proteomes" id="UP001597261"/>
    </source>
</evidence>
<dbReference type="EMBL" id="JBHUDX010000028">
    <property type="protein sequence ID" value="MFD1658849.1"/>
    <property type="molecule type" value="Genomic_DNA"/>
</dbReference>
<dbReference type="NCBIfam" id="TIGR00026">
    <property type="entry name" value="hi_GC_TIGR00026"/>
    <property type="match status" value="1"/>
</dbReference>
<proteinExistence type="inferred from homology"/>